<dbReference type="Proteomes" id="UP001049518">
    <property type="component" value="Chromosome"/>
</dbReference>
<dbReference type="EMBL" id="CP059572">
    <property type="protein sequence ID" value="QXJ21811.1"/>
    <property type="molecule type" value="Genomic_DNA"/>
</dbReference>
<dbReference type="InterPro" id="IPR025110">
    <property type="entry name" value="AMP-bd_C"/>
</dbReference>
<name>A0ABX8QSX4_9ACTN</name>
<dbReference type="InterPro" id="IPR045851">
    <property type="entry name" value="AMP-bd_C_sf"/>
</dbReference>
<sequence>MPREPHEIVRDSESLADRPSSLYAAFSIVAMSRPHNVAVCEEGRELTYRELDAAAGELADRLKHAAPGPYVGLALRPSIELIVAILAVLRVGKAYVPLDPGGPPDRIDRILSQFMSLPVLAEDDLAGRLAAAQSARVLRLPEVTEGATPWPAQPPADLFPETSAYVIFTSGSTGVPKGVVVSHHNVMRLFHACEEHMSFNPQDVWCLFHSPAFDFSVWEIFGALLNGGRLEMVPSSTRKNPSDFAEFLCTRGVTVLNQTPSAFRQLCAVITTDHAPRLALRKVIFGGERLDPGTLRPWYDLMGEQVELVNMYGITETTVHATFVKLSPRDAMTAGRSVIGRPLSDLRVRVVDERLRPVPPGTPGELLVSGAGLALGYLGDPDLTAARFREDLEPGCRWYRSGDQVISSEDGRLTYLGRLDRQVALNGYRIELGEVETALRGLPGVLDCHVLLDTVPAAPRLVAYLVQREPMPTQQIRTALRNDVPAYMIPTVYVPLSELPLTLNGKVDEKDLLSRLSR</sequence>
<dbReference type="InterPro" id="IPR000873">
    <property type="entry name" value="AMP-dep_synth/lig_dom"/>
</dbReference>
<dbReference type="NCBIfam" id="TIGR01733">
    <property type="entry name" value="AA-adenyl-dom"/>
    <property type="match status" value="1"/>
</dbReference>
<organism evidence="3 4">
    <name type="scientific">Actinomadura graeca</name>
    <dbReference type="NCBI Taxonomy" id="2750812"/>
    <lineage>
        <taxon>Bacteria</taxon>
        <taxon>Bacillati</taxon>
        <taxon>Actinomycetota</taxon>
        <taxon>Actinomycetes</taxon>
        <taxon>Streptosporangiales</taxon>
        <taxon>Thermomonosporaceae</taxon>
        <taxon>Actinomadura</taxon>
    </lineage>
</organism>
<evidence type="ECO:0000313" key="4">
    <source>
        <dbReference type="Proteomes" id="UP001049518"/>
    </source>
</evidence>
<dbReference type="PANTHER" id="PTHR45527:SF1">
    <property type="entry name" value="FATTY ACID SYNTHASE"/>
    <property type="match status" value="1"/>
</dbReference>
<feature type="domain" description="AMP-binding enzyme C-terminal" evidence="2">
    <location>
        <begin position="434"/>
        <end position="506"/>
    </location>
</feature>
<dbReference type="Pfam" id="PF00501">
    <property type="entry name" value="AMP-binding"/>
    <property type="match status" value="1"/>
</dbReference>
<dbReference type="SUPFAM" id="SSF56801">
    <property type="entry name" value="Acetyl-CoA synthetase-like"/>
    <property type="match status" value="1"/>
</dbReference>
<dbReference type="InterPro" id="IPR010071">
    <property type="entry name" value="AA_adenyl_dom"/>
</dbReference>
<gene>
    <name evidence="3" type="ORF">AGRA3207_002710</name>
</gene>
<proteinExistence type="predicted"/>
<dbReference type="InterPro" id="IPR042099">
    <property type="entry name" value="ANL_N_sf"/>
</dbReference>
<feature type="domain" description="AMP-dependent synthetase/ligase" evidence="1">
    <location>
        <begin position="30"/>
        <end position="378"/>
    </location>
</feature>
<dbReference type="Gene3D" id="3.30.300.30">
    <property type="match status" value="1"/>
</dbReference>
<evidence type="ECO:0000259" key="1">
    <source>
        <dbReference type="Pfam" id="PF00501"/>
    </source>
</evidence>
<dbReference type="Gene3D" id="3.40.50.12780">
    <property type="entry name" value="N-terminal domain of ligase-like"/>
    <property type="match status" value="1"/>
</dbReference>
<dbReference type="RefSeq" id="WP_231334991.1">
    <property type="nucleotide sequence ID" value="NZ_CP059572.1"/>
</dbReference>
<keyword evidence="4" id="KW-1185">Reference proteome</keyword>
<evidence type="ECO:0000313" key="3">
    <source>
        <dbReference type="EMBL" id="QXJ21811.1"/>
    </source>
</evidence>
<accession>A0ABX8QSX4</accession>
<evidence type="ECO:0000259" key="2">
    <source>
        <dbReference type="Pfam" id="PF13193"/>
    </source>
</evidence>
<protein>
    <submittedName>
        <fullName evidence="3">Amino acid adenylation domain-containing protein</fullName>
    </submittedName>
</protein>
<dbReference type="PANTHER" id="PTHR45527">
    <property type="entry name" value="NONRIBOSOMAL PEPTIDE SYNTHETASE"/>
    <property type="match status" value="1"/>
</dbReference>
<dbReference type="Pfam" id="PF13193">
    <property type="entry name" value="AMP-binding_C"/>
    <property type="match status" value="1"/>
</dbReference>
<reference evidence="3" key="1">
    <citation type="submission" date="2020-07" db="EMBL/GenBank/DDBJ databases">
        <authorList>
            <person name="Tarantini F.S."/>
            <person name="Hong K.W."/>
            <person name="Chan K.G."/>
        </authorList>
    </citation>
    <scope>NUCLEOTIDE SEQUENCE</scope>
    <source>
        <strain evidence="3">32-07</strain>
    </source>
</reference>
<dbReference type="PROSITE" id="PS00455">
    <property type="entry name" value="AMP_BINDING"/>
    <property type="match status" value="1"/>
</dbReference>
<dbReference type="InterPro" id="IPR020845">
    <property type="entry name" value="AMP-binding_CS"/>
</dbReference>